<reference evidence="2 3" key="1">
    <citation type="journal article" date="2017" name="Int. J. Syst. Evol. Microbiol.">
        <title>Achromobacter aloeverae sp. nov., isolated from the root of Aloe vera (L.) Burm.f.</title>
        <authorList>
            <person name="Kuncharoen N."/>
            <person name="Muramatsu Y."/>
            <person name="Shibata C."/>
            <person name="Kamakura Y."/>
            <person name="Nakagawa Y."/>
            <person name="Tanasupawat S."/>
        </authorList>
    </citation>
    <scope>NUCLEOTIDE SEQUENCE [LARGE SCALE GENOMIC DNA]</scope>
    <source>
        <strain evidence="2 3">AVA-1</strain>
    </source>
</reference>
<evidence type="ECO:0000313" key="2">
    <source>
        <dbReference type="EMBL" id="RXN84735.1"/>
    </source>
</evidence>
<keyword evidence="3" id="KW-1185">Reference proteome</keyword>
<gene>
    <name evidence="2" type="ORF">C7R54_25030</name>
</gene>
<comment type="caution">
    <text evidence="2">The sequence shown here is derived from an EMBL/GenBank/DDBJ whole genome shotgun (WGS) entry which is preliminary data.</text>
</comment>
<sequence length="169" mass="17858">MATLLGRLGAAVLAGALAACSPTYDWRELDVADGAARAAFPARVRTESRTVTLDGTPLAYTLDAARVDQAVFAVGHASLADVPDARRQALAQALMRSLYQNLKATPPADFPAPGSDIAVRGEAGGKPVLLLARVWLRGDLLIEAVATGPEDKLPRAEAETFVHSLQFRQ</sequence>
<keyword evidence="1" id="KW-0732">Signal</keyword>
<dbReference type="AlphaFoldDB" id="A0A4Q1HEP9"/>
<accession>A0A4Q1HEP9</accession>
<feature type="chain" id="PRO_5020524310" description="DUF1795 domain-containing protein" evidence="1">
    <location>
        <begin position="19"/>
        <end position="169"/>
    </location>
</feature>
<name>A0A4Q1HEP9_9BURK</name>
<dbReference type="Proteomes" id="UP000290849">
    <property type="component" value="Unassembled WGS sequence"/>
</dbReference>
<organism evidence="2 3">
    <name type="scientific">Achromobacter aloeverae</name>
    <dbReference type="NCBI Taxonomy" id="1750518"/>
    <lineage>
        <taxon>Bacteria</taxon>
        <taxon>Pseudomonadati</taxon>
        <taxon>Pseudomonadota</taxon>
        <taxon>Betaproteobacteria</taxon>
        <taxon>Burkholderiales</taxon>
        <taxon>Alcaligenaceae</taxon>
        <taxon>Achromobacter</taxon>
    </lineage>
</organism>
<evidence type="ECO:0008006" key="4">
    <source>
        <dbReference type="Google" id="ProtNLM"/>
    </source>
</evidence>
<dbReference type="OrthoDB" id="8686017at2"/>
<evidence type="ECO:0000313" key="3">
    <source>
        <dbReference type="Proteomes" id="UP000290849"/>
    </source>
</evidence>
<protein>
    <recommendedName>
        <fullName evidence="4">DUF1795 domain-containing protein</fullName>
    </recommendedName>
</protein>
<dbReference type="EMBL" id="PYAL01000008">
    <property type="protein sequence ID" value="RXN84735.1"/>
    <property type="molecule type" value="Genomic_DNA"/>
</dbReference>
<proteinExistence type="predicted"/>
<dbReference type="PROSITE" id="PS51257">
    <property type="entry name" value="PROKAR_LIPOPROTEIN"/>
    <property type="match status" value="1"/>
</dbReference>
<evidence type="ECO:0000256" key="1">
    <source>
        <dbReference type="SAM" id="SignalP"/>
    </source>
</evidence>
<feature type="signal peptide" evidence="1">
    <location>
        <begin position="1"/>
        <end position="18"/>
    </location>
</feature>